<reference evidence="2" key="1">
    <citation type="journal article" date="2015" name="MBio">
        <title>Genome-Resolved Metagenomic Analysis Reveals Roles for Candidate Phyla and Other Microbial Community Members in Biogeochemical Transformations in Oil Reservoirs.</title>
        <authorList>
            <person name="Hu P."/>
            <person name="Tom L."/>
            <person name="Singh A."/>
            <person name="Thomas B.C."/>
            <person name="Baker B.J."/>
            <person name="Piceno Y.M."/>
            <person name="Andersen G.L."/>
            <person name="Banfield J.F."/>
        </authorList>
    </citation>
    <scope>NUCLEOTIDE SEQUENCE [LARGE SCALE GENOMIC DNA]</scope>
</reference>
<name>A0A101IL53_9EURY</name>
<proteinExistence type="predicted"/>
<protein>
    <submittedName>
        <fullName evidence="1">Uncharacterized protein</fullName>
    </submittedName>
</protein>
<gene>
    <name evidence="1" type="ORF">XE07_0387</name>
</gene>
<dbReference type="EMBL" id="LGHB01000003">
    <property type="protein sequence ID" value="KUK97232.1"/>
    <property type="molecule type" value="Genomic_DNA"/>
</dbReference>
<comment type="caution">
    <text evidence="1">The sequence shown here is derived from an EMBL/GenBank/DDBJ whole genome shotgun (WGS) entry which is preliminary data.</text>
</comment>
<accession>A0A101IL53</accession>
<organism evidence="1 2">
    <name type="scientific">Methanothrix harundinacea</name>
    <dbReference type="NCBI Taxonomy" id="301375"/>
    <lineage>
        <taxon>Archaea</taxon>
        <taxon>Methanobacteriati</taxon>
        <taxon>Methanobacteriota</taxon>
        <taxon>Stenosarchaea group</taxon>
        <taxon>Methanomicrobia</taxon>
        <taxon>Methanotrichales</taxon>
        <taxon>Methanotrichaceae</taxon>
        <taxon>Methanothrix</taxon>
    </lineage>
</organism>
<dbReference type="AlphaFoldDB" id="A0A101IL53"/>
<dbReference type="Proteomes" id="UP000053961">
    <property type="component" value="Unassembled WGS sequence"/>
</dbReference>
<dbReference type="PATRIC" id="fig|301375.6.peg.295"/>
<evidence type="ECO:0000313" key="1">
    <source>
        <dbReference type="EMBL" id="KUK97232.1"/>
    </source>
</evidence>
<sequence length="70" mass="8408">MMNHWGHFKFIIYRIEIFFNIAKDSMNLKKTHQYTNASIEKKAARPLFLTKYLISMFNPIDTDLRAIPSW</sequence>
<evidence type="ECO:0000313" key="2">
    <source>
        <dbReference type="Proteomes" id="UP000053961"/>
    </source>
</evidence>